<feature type="region of interest" description="Disordered" evidence="2">
    <location>
        <begin position="1024"/>
        <end position="1049"/>
    </location>
</feature>
<dbReference type="SUPFAM" id="SSF48371">
    <property type="entry name" value="ARM repeat"/>
    <property type="match status" value="1"/>
</dbReference>
<feature type="compositionally biased region" description="Low complexity" evidence="2">
    <location>
        <begin position="161"/>
        <end position="170"/>
    </location>
</feature>
<dbReference type="InterPro" id="IPR036322">
    <property type="entry name" value="WD40_repeat_dom_sf"/>
</dbReference>
<dbReference type="EMBL" id="SOZI01000155">
    <property type="protein sequence ID" value="TNY18126.1"/>
    <property type="molecule type" value="Genomic_DNA"/>
</dbReference>
<feature type="compositionally biased region" description="Low complexity" evidence="2">
    <location>
        <begin position="380"/>
        <end position="394"/>
    </location>
</feature>
<gene>
    <name evidence="3" type="ORF">DMC30DRAFT_73310</name>
</gene>
<keyword evidence="1" id="KW-0853">WD repeat</keyword>
<feature type="region of interest" description="Disordered" evidence="2">
    <location>
        <begin position="23"/>
        <end position="100"/>
    </location>
</feature>
<dbReference type="SUPFAM" id="SSF50998">
    <property type="entry name" value="Quinoprotein alcohol dehydrogenase-like"/>
    <property type="match status" value="1"/>
</dbReference>
<feature type="compositionally biased region" description="Pro residues" evidence="2">
    <location>
        <begin position="354"/>
        <end position="375"/>
    </location>
</feature>
<feature type="compositionally biased region" description="Pro residues" evidence="2">
    <location>
        <begin position="234"/>
        <end position="248"/>
    </location>
</feature>
<organism evidence="3 4">
    <name type="scientific">Rhodotorula diobovata</name>
    <dbReference type="NCBI Taxonomy" id="5288"/>
    <lineage>
        <taxon>Eukaryota</taxon>
        <taxon>Fungi</taxon>
        <taxon>Dikarya</taxon>
        <taxon>Basidiomycota</taxon>
        <taxon>Pucciniomycotina</taxon>
        <taxon>Microbotryomycetes</taxon>
        <taxon>Sporidiobolales</taxon>
        <taxon>Sporidiobolaceae</taxon>
        <taxon>Rhodotorula</taxon>
    </lineage>
</organism>
<feature type="repeat" description="WD" evidence="1">
    <location>
        <begin position="1443"/>
        <end position="1478"/>
    </location>
</feature>
<accession>A0A5C5FPE9</accession>
<dbReference type="PANTHER" id="PTHR44099:SF4">
    <property type="entry name" value="RABCONNECTIN-3B, ISOFORM A"/>
    <property type="match status" value="1"/>
</dbReference>
<feature type="compositionally biased region" description="Basic and acidic residues" evidence="2">
    <location>
        <begin position="1029"/>
        <end position="1039"/>
    </location>
</feature>
<evidence type="ECO:0000313" key="4">
    <source>
        <dbReference type="Proteomes" id="UP000311382"/>
    </source>
</evidence>
<dbReference type="STRING" id="5288.A0A5C5FPE9"/>
<dbReference type="Proteomes" id="UP000311382">
    <property type="component" value="Unassembled WGS sequence"/>
</dbReference>
<dbReference type="InterPro" id="IPR049916">
    <property type="entry name" value="WDR72-like"/>
</dbReference>
<dbReference type="InterPro" id="IPR016024">
    <property type="entry name" value="ARM-type_fold"/>
</dbReference>
<reference evidence="3 4" key="1">
    <citation type="submission" date="2019-03" db="EMBL/GenBank/DDBJ databases">
        <title>Rhodosporidium diobovatum UCD-FST 08-225 genome sequencing, assembly, and annotation.</title>
        <authorList>
            <person name="Fakankun I.U."/>
            <person name="Fristensky B."/>
            <person name="Levin D.B."/>
        </authorList>
    </citation>
    <scope>NUCLEOTIDE SEQUENCE [LARGE SCALE GENOMIC DNA]</scope>
    <source>
        <strain evidence="3 4">UCD-FST 08-225</strain>
    </source>
</reference>
<dbReference type="SMART" id="SM00320">
    <property type="entry name" value="WD40"/>
    <property type="match status" value="3"/>
</dbReference>
<protein>
    <submittedName>
        <fullName evidence="3">Uncharacterized protein</fullName>
    </submittedName>
</protein>
<feature type="compositionally biased region" description="Polar residues" evidence="2">
    <location>
        <begin position="211"/>
        <end position="221"/>
    </location>
</feature>
<dbReference type="GO" id="GO:0005737">
    <property type="term" value="C:cytoplasm"/>
    <property type="evidence" value="ECO:0007669"/>
    <property type="project" value="TreeGrafter"/>
</dbReference>
<feature type="compositionally biased region" description="Low complexity" evidence="2">
    <location>
        <begin position="35"/>
        <end position="46"/>
    </location>
</feature>
<proteinExistence type="predicted"/>
<sequence>MAISSPLPSAALSAHPLAVVFSLDGLSGPAPPSPSSASRSTSPSASQDIFDQLDLAAGSWQLEGDASDASGAPGTEDKSTSPDPPGGSSLGGHDVSGPAHFRTALSDLHSALDPHGQASRGGEHLDEDLPAWMRETSGRVMAVAVGHVSRPGDSGAGDGNAATAQGQASAGRAQRRVAVGCEDGTVWVFAPPPEPAQGTTLSATDAAASTVVGSQEATSARRTSRDSLLGTAPSSPPPRSPLHSPPLSPSSRPWTPAPGAGSSRPESRRSSSSASLASLATAATARSKRVASASSSVSHSTSGGTSALTSFELVRSHSRPRKASATVSISTSSFAPSSHAHPHTSIGDGAPELPLSPPPPSSPPTSPSAVSPPLPHIVFSSPSRPPSTASSSLQSRKEARSVSTSSPMSPTQSRRGHSRAKGSIASGIGLWDAGSAAPSPREERADPMMAPDGHTAAEAVCQGAVRAEELGELRPVLRVLTAGKGAVVALEAVSGGLLGTSKNELDGSAVLVLRQSGHLTLVSLVDGSVIGSCDAGSKVASTSRTESSQFCRLLMAKVDESGIAICVGSTDTKALVTVDLRSLIPHEAIEFEGSPDCVVVVSERSGEPPVLVYPSSSVSGEPVHLLARAVDDTSTARDDSTTSLGQLPGPATAPRGLSACGDSLISWDETGLTICKVAHEQLECHQHLEIAGVLGLRLQDDGRFLVVRTATDVQVFGSPDDDVATDGWTLLARHTAPQIEGMAFFEGKVVFARSHSDGTRSLEHLPVDPSCSPSRSTSFAGTRNDGAVQVYRSSTPALQLRVTMVNSLSSGEVLLGYNTGGIALLRLGDLSRSGKLPPAKATLHGAITLLETVEFAGRQVVVAGSSSGAAGVWNLSDWDVVGKWQLFASPVRHFAYLDPSPSSASTRLSNTIAFISANSPVALVSLFPPAVLFTLPGTRSSVELLATTKDEILVIYEQGLARTCDIKSRELRRSMDRKTAEGVLQDEAWTTWFRLGDASSSSPAHPLLSLEIRAFLDDAARNLPWSSSRTDKPEQDDTPRGSPDAALKSASVEQDSLAAARSLAAALATFDLDAGADELLAQLGVEPPEAPLAVGLDSSEGAAFSTLDFPGAPWSISPRATAERLMQLVCVLRVFLNYPGTERAAGEAIVYFASCLADAVGSAFCPPSLDVLAQFWLDRNTEVQQAAKSLFGTYLAAMPDTDIVVLVEEWQDQLPSRQQGEGLMHSRADHALLIVGLIAVERFKLLSSSVLVDVANSVAAYLEEGAHPYHQAVAAELCMRGFAIWQNYVDAMALVRALFALAIGRNPATPNDLRVLARNATLHVAGINTPLFMTTLLHDILNASTASSRNATLKLLGFMIRKKPLVLYTNLPRVAEAVVKSLDPTISALRETVQQSATFILNELVRRFPSIDFHGKSQRLAVGTAEGAAIVFDLRTATRLYVLEGHTRPVTALSWSPDGHRLVTVSLEESRVVVWRVSGGLLGMFMAGTPARQGSGGQATPFKTYDFHVGDEALMSTAATLEWVVMEWPAERTVRLRMRETALNFGV</sequence>
<dbReference type="InterPro" id="IPR011047">
    <property type="entry name" value="Quinoprotein_ADH-like_sf"/>
</dbReference>
<evidence type="ECO:0000313" key="3">
    <source>
        <dbReference type="EMBL" id="TNY18126.1"/>
    </source>
</evidence>
<evidence type="ECO:0000256" key="2">
    <source>
        <dbReference type="SAM" id="MobiDB-lite"/>
    </source>
</evidence>
<dbReference type="OrthoDB" id="338622at2759"/>
<name>A0A5C5FPE9_9BASI</name>
<feature type="compositionally biased region" description="Low complexity" evidence="2">
    <location>
        <begin position="328"/>
        <end position="346"/>
    </location>
</feature>
<dbReference type="InterPro" id="IPR015943">
    <property type="entry name" value="WD40/YVTN_repeat-like_dom_sf"/>
</dbReference>
<dbReference type="SUPFAM" id="SSF50978">
    <property type="entry name" value="WD40 repeat-like"/>
    <property type="match status" value="2"/>
</dbReference>
<feature type="compositionally biased region" description="Polar residues" evidence="2">
    <location>
        <begin position="401"/>
        <end position="413"/>
    </location>
</feature>
<dbReference type="Gene3D" id="2.130.10.10">
    <property type="entry name" value="YVTN repeat-like/Quinoprotein amine dehydrogenase"/>
    <property type="match status" value="2"/>
</dbReference>
<feature type="region of interest" description="Disordered" evidence="2">
    <location>
        <begin position="316"/>
        <end position="451"/>
    </location>
</feature>
<dbReference type="Pfam" id="PF00400">
    <property type="entry name" value="WD40"/>
    <property type="match status" value="1"/>
</dbReference>
<dbReference type="PANTHER" id="PTHR44099">
    <property type="entry name" value="RABCONNECTIN-3B, ISOFORM A"/>
    <property type="match status" value="1"/>
</dbReference>
<dbReference type="PROSITE" id="PS50082">
    <property type="entry name" value="WD_REPEATS_2"/>
    <property type="match status" value="1"/>
</dbReference>
<dbReference type="InterPro" id="IPR001680">
    <property type="entry name" value="WD40_rpt"/>
</dbReference>
<feature type="region of interest" description="Disordered" evidence="2">
    <location>
        <begin position="148"/>
        <end position="170"/>
    </location>
</feature>
<feature type="compositionally biased region" description="Low complexity" evidence="2">
    <location>
        <begin position="249"/>
        <end position="278"/>
    </location>
</feature>
<keyword evidence="4" id="KW-1185">Reference proteome</keyword>
<feature type="region of interest" description="Disordered" evidence="2">
    <location>
        <begin position="207"/>
        <end position="278"/>
    </location>
</feature>
<comment type="caution">
    <text evidence="3">The sequence shown here is derived from an EMBL/GenBank/DDBJ whole genome shotgun (WGS) entry which is preliminary data.</text>
</comment>
<evidence type="ECO:0000256" key="1">
    <source>
        <dbReference type="PROSITE-ProRule" id="PRU00221"/>
    </source>
</evidence>